<name>A0A5J4UTV9_9EUKA</name>
<sequence length="127" mass="13868">IEDCPCPTESSELDKAPRADGLCKVDVCNYITENTAIETCPCPTDPTKLQQDPRKDGLCKVVNKCELKVGRNSLDVALACMRSIPVSHANRANDHNQPDEAIDMSYLQSGLCGSLRPIATICMMIEN</sequence>
<evidence type="ECO:0000313" key="1">
    <source>
        <dbReference type="EMBL" id="KAA6374056.1"/>
    </source>
</evidence>
<gene>
    <name evidence="1" type="ORF">EZS28_030419</name>
</gene>
<evidence type="ECO:0000313" key="2">
    <source>
        <dbReference type="Proteomes" id="UP000324800"/>
    </source>
</evidence>
<dbReference type="AlphaFoldDB" id="A0A5J4UTV9"/>
<protein>
    <submittedName>
        <fullName evidence="1">Uncharacterized protein</fullName>
    </submittedName>
</protein>
<dbReference type="EMBL" id="SNRW01012263">
    <property type="protein sequence ID" value="KAA6374056.1"/>
    <property type="molecule type" value="Genomic_DNA"/>
</dbReference>
<proteinExistence type="predicted"/>
<reference evidence="1 2" key="1">
    <citation type="submission" date="2019-03" db="EMBL/GenBank/DDBJ databases">
        <title>Single cell metagenomics reveals metabolic interactions within the superorganism composed of flagellate Streblomastix strix and complex community of Bacteroidetes bacteria on its surface.</title>
        <authorList>
            <person name="Treitli S.C."/>
            <person name="Kolisko M."/>
            <person name="Husnik F."/>
            <person name="Keeling P."/>
            <person name="Hampl V."/>
        </authorList>
    </citation>
    <scope>NUCLEOTIDE SEQUENCE [LARGE SCALE GENOMIC DNA]</scope>
    <source>
        <strain evidence="1">ST1C</strain>
    </source>
</reference>
<organism evidence="1 2">
    <name type="scientific">Streblomastix strix</name>
    <dbReference type="NCBI Taxonomy" id="222440"/>
    <lineage>
        <taxon>Eukaryota</taxon>
        <taxon>Metamonada</taxon>
        <taxon>Preaxostyla</taxon>
        <taxon>Oxymonadida</taxon>
        <taxon>Streblomastigidae</taxon>
        <taxon>Streblomastix</taxon>
    </lineage>
</organism>
<accession>A0A5J4UTV9</accession>
<comment type="caution">
    <text evidence="1">The sequence shown here is derived from an EMBL/GenBank/DDBJ whole genome shotgun (WGS) entry which is preliminary data.</text>
</comment>
<feature type="non-terminal residue" evidence="1">
    <location>
        <position position="1"/>
    </location>
</feature>
<dbReference type="Proteomes" id="UP000324800">
    <property type="component" value="Unassembled WGS sequence"/>
</dbReference>